<dbReference type="Proteomes" id="UP000217545">
    <property type="component" value="Chromosome"/>
</dbReference>
<evidence type="ECO:0000259" key="5">
    <source>
        <dbReference type="PROSITE" id="PS50931"/>
    </source>
</evidence>
<dbReference type="SUPFAM" id="SSF53850">
    <property type="entry name" value="Periplasmic binding protein-like II"/>
    <property type="match status" value="1"/>
</dbReference>
<dbReference type="PROSITE" id="PS50931">
    <property type="entry name" value="HTH_LYSR"/>
    <property type="match status" value="1"/>
</dbReference>
<dbReference type="GO" id="GO:0003700">
    <property type="term" value="F:DNA-binding transcription factor activity"/>
    <property type="evidence" value="ECO:0007669"/>
    <property type="project" value="InterPro"/>
</dbReference>
<dbReference type="Gene3D" id="3.40.190.10">
    <property type="entry name" value="Periplasmic binding protein-like II"/>
    <property type="match status" value="2"/>
</dbReference>
<dbReference type="PANTHER" id="PTHR30346">
    <property type="entry name" value="TRANSCRIPTIONAL DUAL REGULATOR HCAR-RELATED"/>
    <property type="match status" value="1"/>
</dbReference>
<name>A0AAC9Z833_9RHOB</name>
<comment type="similarity">
    <text evidence="1">Belongs to the LysR transcriptional regulatory family.</text>
</comment>
<dbReference type="Pfam" id="PF00126">
    <property type="entry name" value="HTH_1"/>
    <property type="match status" value="1"/>
</dbReference>
<evidence type="ECO:0000256" key="1">
    <source>
        <dbReference type="ARBA" id="ARBA00009437"/>
    </source>
</evidence>
<dbReference type="AlphaFoldDB" id="A0AAC9Z833"/>
<dbReference type="InterPro" id="IPR000847">
    <property type="entry name" value="LysR_HTH_N"/>
</dbReference>
<dbReference type="Pfam" id="PF03466">
    <property type="entry name" value="LysR_substrate"/>
    <property type="match status" value="1"/>
</dbReference>
<dbReference type="InterPro" id="IPR036390">
    <property type="entry name" value="WH_DNA-bd_sf"/>
</dbReference>
<protein>
    <submittedName>
        <fullName evidence="6">Transcriptional regulator</fullName>
    </submittedName>
</protein>
<accession>A0AAC9Z833</accession>
<dbReference type="SUPFAM" id="SSF46785">
    <property type="entry name" value="Winged helix' DNA-binding domain"/>
    <property type="match status" value="1"/>
</dbReference>
<sequence length="298" mass="31821">MFQFSLRQLTFLSEVARCGGIAPAARNLNVSAAAISSALDKLEAVTGLILFDRFPARGMRLTSAGADFLADADVLLTRAKALQRRAAELAKGETGTIRIGTHYAIAQQIVLPAVLTFRESYARVDIEVVEDDFSNLVAALDAGNVDALVVFNQGFGDTRFDVEIVKTVPPLVLLPASHPLANADSVDLESLSGIPYINASPAGPGPSYLDLLHAAGLEPEVPLTSQSREMVQAYVGKGLGFTLVGFQPRRNLTIEGDAVVTRPLAQEIGHFEIVLAVARAVKPPDLVTEFLDLCRTQA</sequence>
<evidence type="ECO:0000313" key="7">
    <source>
        <dbReference type="Proteomes" id="UP000217545"/>
    </source>
</evidence>
<evidence type="ECO:0000256" key="3">
    <source>
        <dbReference type="ARBA" id="ARBA00023125"/>
    </source>
</evidence>
<evidence type="ECO:0000256" key="2">
    <source>
        <dbReference type="ARBA" id="ARBA00023015"/>
    </source>
</evidence>
<dbReference type="Gene3D" id="1.10.10.10">
    <property type="entry name" value="Winged helix-like DNA-binding domain superfamily/Winged helix DNA-binding domain"/>
    <property type="match status" value="1"/>
</dbReference>
<dbReference type="InterPro" id="IPR005119">
    <property type="entry name" value="LysR_subst-bd"/>
</dbReference>
<dbReference type="InterPro" id="IPR036388">
    <property type="entry name" value="WH-like_DNA-bd_sf"/>
</dbReference>
<evidence type="ECO:0000313" key="6">
    <source>
        <dbReference type="EMBL" id="ATF05349.1"/>
    </source>
</evidence>
<proteinExistence type="inferred from homology"/>
<organism evidence="6 7">
    <name type="scientific">Phaeobacter gallaeciensis</name>
    <dbReference type="NCBI Taxonomy" id="60890"/>
    <lineage>
        <taxon>Bacteria</taxon>
        <taxon>Pseudomonadati</taxon>
        <taxon>Pseudomonadota</taxon>
        <taxon>Alphaproteobacteria</taxon>
        <taxon>Rhodobacterales</taxon>
        <taxon>Roseobacteraceae</taxon>
        <taxon>Phaeobacter</taxon>
    </lineage>
</organism>
<evidence type="ECO:0000256" key="4">
    <source>
        <dbReference type="ARBA" id="ARBA00023163"/>
    </source>
</evidence>
<dbReference type="GO" id="GO:0032993">
    <property type="term" value="C:protein-DNA complex"/>
    <property type="evidence" value="ECO:0007669"/>
    <property type="project" value="TreeGrafter"/>
</dbReference>
<feature type="domain" description="HTH lysR-type" evidence="5">
    <location>
        <begin position="4"/>
        <end position="62"/>
    </location>
</feature>
<dbReference type="EMBL" id="CP010784">
    <property type="protein sequence ID" value="ATF05349.1"/>
    <property type="molecule type" value="Genomic_DNA"/>
</dbReference>
<dbReference type="GO" id="GO:0003677">
    <property type="term" value="F:DNA binding"/>
    <property type="evidence" value="ECO:0007669"/>
    <property type="project" value="UniProtKB-KW"/>
</dbReference>
<dbReference type="GeneID" id="31845697"/>
<reference evidence="6 7" key="1">
    <citation type="journal article" date="2017" name="Front. Microbiol.">
        <title>Phaeobacter piscinae sp. nov., a species of the Roseobacter group and potential aquaculture probiont.</title>
        <authorList>
            <person name="Sonnenschein E.C."/>
            <person name="Phippen C.B.W."/>
            <person name="Nielsen K.F."/>
            <person name="Mateiu R.V."/>
            <person name="Melchiorsen J."/>
            <person name="Gram L."/>
            <person name="Overmann J."/>
            <person name="Freese H.M."/>
        </authorList>
    </citation>
    <scope>NUCLEOTIDE SEQUENCE [LARGE SCALE GENOMIC DNA]</scope>
    <source>
        <strain evidence="6 7">P63</strain>
    </source>
</reference>
<dbReference type="RefSeq" id="WP_024096731.1">
    <property type="nucleotide sequence ID" value="NZ_CP010588.1"/>
</dbReference>
<dbReference type="PANTHER" id="PTHR30346:SF0">
    <property type="entry name" value="HCA OPERON TRANSCRIPTIONAL ACTIVATOR HCAR"/>
    <property type="match status" value="1"/>
</dbReference>
<gene>
    <name evidence="6" type="ORF">PhaeoP63_01263</name>
</gene>
<keyword evidence="4" id="KW-0804">Transcription</keyword>
<keyword evidence="3" id="KW-0238">DNA-binding</keyword>
<keyword evidence="2" id="KW-0805">Transcription regulation</keyword>